<accession>A0A1G7WGQ1</accession>
<evidence type="ECO:0000313" key="4">
    <source>
        <dbReference type="EMBL" id="SDG71121.1"/>
    </source>
</evidence>
<evidence type="ECO:0000256" key="1">
    <source>
        <dbReference type="SAM" id="Phobius"/>
    </source>
</evidence>
<dbReference type="RefSeq" id="WP_089927560.1">
    <property type="nucleotide sequence ID" value="NZ_FNCC01000010.1"/>
</dbReference>
<evidence type="ECO:0000256" key="2">
    <source>
        <dbReference type="SAM" id="SignalP"/>
    </source>
</evidence>
<dbReference type="PROSITE" id="PS51257">
    <property type="entry name" value="PROKAR_LIPOPROTEIN"/>
    <property type="match status" value="1"/>
</dbReference>
<evidence type="ECO:0000313" key="5">
    <source>
        <dbReference type="Proteomes" id="UP000199623"/>
    </source>
</evidence>
<evidence type="ECO:0000259" key="3">
    <source>
        <dbReference type="Pfam" id="PF19803"/>
    </source>
</evidence>
<keyword evidence="1" id="KW-0472">Membrane</keyword>
<dbReference type="OrthoDB" id="4282971at2"/>
<sequence length="181" mass="19265">MKRLPRRSTPAVLVALTVLAACVLAAVVSVQTLLGQDPWVDPRAVFAAVHDTRWEDPVVALTAAVCVVLGAGLLLCAVLPGNPVVLPLRDDDPDTRSTMDSGVTRRSLRNVLRTAASSVDGVTAARLTLGRRTITTTVSTDRTITDGLAAAVRGAVENRLDRIRPAIRPAVVVHVKARRTR</sequence>
<dbReference type="STRING" id="200378.SAMN05216553_110375"/>
<keyword evidence="2" id="KW-0732">Signal</keyword>
<feature type="domain" description="DUF6286" evidence="3">
    <location>
        <begin position="68"/>
        <end position="176"/>
    </location>
</feature>
<dbReference type="EMBL" id="FNCC01000010">
    <property type="protein sequence ID" value="SDG71121.1"/>
    <property type="molecule type" value="Genomic_DNA"/>
</dbReference>
<feature type="transmembrane region" description="Helical" evidence="1">
    <location>
        <begin position="59"/>
        <end position="79"/>
    </location>
</feature>
<name>A0A1G7WGQ1_9PSEU</name>
<keyword evidence="5" id="KW-1185">Reference proteome</keyword>
<reference evidence="5" key="1">
    <citation type="submission" date="2016-10" db="EMBL/GenBank/DDBJ databases">
        <authorList>
            <person name="Varghese N."/>
            <person name="Submissions S."/>
        </authorList>
    </citation>
    <scope>NUCLEOTIDE SEQUENCE [LARGE SCALE GENOMIC DNA]</scope>
    <source>
        <strain evidence="5">CGMCC 4.3506</strain>
    </source>
</reference>
<keyword evidence="1" id="KW-1133">Transmembrane helix</keyword>
<feature type="chain" id="PRO_5039208350" description="DUF6286 domain-containing protein" evidence="2">
    <location>
        <begin position="26"/>
        <end position="181"/>
    </location>
</feature>
<proteinExistence type="predicted"/>
<organism evidence="4 5">
    <name type="scientific">Lentzea fradiae</name>
    <dbReference type="NCBI Taxonomy" id="200378"/>
    <lineage>
        <taxon>Bacteria</taxon>
        <taxon>Bacillati</taxon>
        <taxon>Actinomycetota</taxon>
        <taxon>Actinomycetes</taxon>
        <taxon>Pseudonocardiales</taxon>
        <taxon>Pseudonocardiaceae</taxon>
        <taxon>Lentzea</taxon>
    </lineage>
</organism>
<protein>
    <recommendedName>
        <fullName evidence="3">DUF6286 domain-containing protein</fullName>
    </recommendedName>
</protein>
<feature type="signal peptide" evidence="2">
    <location>
        <begin position="1"/>
        <end position="25"/>
    </location>
</feature>
<dbReference type="Pfam" id="PF19803">
    <property type="entry name" value="DUF6286"/>
    <property type="match status" value="1"/>
</dbReference>
<dbReference type="Proteomes" id="UP000199623">
    <property type="component" value="Unassembled WGS sequence"/>
</dbReference>
<gene>
    <name evidence="4" type="ORF">SAMN05216553_110375</name>
</gene>
<dbReference type="AlphaFoldDB" id="A0A1G7WGQ1"/>
<keyword evidence="1" id="KW-0812">Transmembrane</keyword>
<dbReference type="InterPro" id="IPR046253">
    <property type="entry name" value="DUF6286"/>
</dbReference>